<dbReference type="AlphaFoldDB" id="A0A2X2CCN2"/>
<evidence type="ECO:0000313" key="3">
    <source>
        <dbReference type="EMBL" id="SPZ03456.1"/>
    </source>
</evidence>
<dbReference type="Pfam" id="PF17289">
    <property type="entry name" value="Terminase_6C"/>
    <property type="match status" value="1"/>
</dbReference>
<evidence type="ECO:0000259" key="2">
    <source>
        <dbReference type="Pfam" id="PF17289"/>
    </source>
</evidence>
<dbReference type="EMBL" id="UAUE01000036">
    <property type="protein sequence ID" value="SPZ03456.1"/>
    <property type="molecule type" value="Genomic_DNA"/>
</dbReference>
<feature type="domain" description="Terminase large subunit gp17-like C-terminal" evidence="2">
    <location>
        <begin position="2"/>
        <end position="74"/>
    </location>
</feature>
<reference evidence="3 4" key="1">
    <citation type="submission" date="2018-06" db="EMBL/GenBank/DDBJ databases">
        <authorList>
            <consortium name="Pathogen Informatics"/>
            <person name="Doyle S."/>
        </authorList>
    </citation>
    <scope>NUCLEOTIDE SEQUENCE [LARGE SCALE GENOMIC DNA]</scope>
    <source>
        <strain evidence="3 4">NCTC10975</strain>
    </source>
</reference>
<dbReference type="Proteomes" id="UP000251485">
    <property type="component" value="Unassembled WGS sequence"/>
</dbReference>
<proteinExistence type="predicted"/>
<evidence type="ECO:0000256" key="1">
    <source>
        <dbReference type="ARBA" id="ARBA00022612"/>
    </source>
</evidence>
<name>A0A2X2CCN2_PROMI</name>
<dbReference type="Gene3D" id="3.30.420.240">
    <property type="match status" value="1"/>
</dbReference>
<gene>
    <name evidence="3" type="ORF">NCTC10975_05044</name>
</gene>
<protein>
    <submittedName>
        <fullName evidence="3">Phage terminase, ATPase subunit</fullName>
    </submittedName>
</protein>
<organism evidence="3 4">
    <name type="scientific">Proteus mirabilis</name>
    <dbReference type="NCBI Taxonomy" id="584"/>
    <lineage>
        <taxon>Bacteria</taxon>
        <taxon>Pseudomonadati</taxon>
        <taxon>Pseudomonadota</taxon>
        <taxon>Gammaproteobacteria</taxon>
        <taxon>Enterobacterales</taxon>
        <taxon>Morganellaceae</taxon>
        <taxon>Proteus</taxon>
    </lineage>
</organism>
<dbReference type="InterPro" id="IPR035421">
    <property type="entry name" value="Terminase_6C"/>
</dbReference>
<accession>A0A2X2CCN2</accession>
<keyword evidence="1" id="KW-1188">Viral release from host cell</keyword>
<sequence length="77" mass="8636">MKNGDSAGCVVIAPPKVPGGKFRILERHQWRGMDFRAQADAIKKITERFYVEYMGIDTTGLGHGVYQNVIQFFPCCA</sequence>
<evidence type="ECO:0000313" key="4">
    <source>
        <dbReference type="Proteomes" id="UP000251485"/>
    </source>
</evidence>